<dbReference type="InterPro" id="IPR056596">
    <property type="entry name" value="FLAD1_M"/>
</dbReference>
<name>A0ABW5DNT8_9PROT</name>
<comment type="caution">
    <text evidence="2">The sequence shown here is derived from an EMBL/GenBank/DDBJ whole genome shotgun (WGS) entry which is preliminary data.</text>
</comment>
<sequence>MSATAEITAAIIVIGDEILSGRTQDVNIHFLAKELTKLGIPLREVRVVPDVADEIVAAVNTLRQKFTYVFTTGGIGPTHDDITSASVAKAFGLEIHRHPDAVKLLEGHYAPGELTEARLKMTEVPVGATLIQNPISKAPGFKIGNVHVLAGVPKIAEAMFDAIRPTLQGGPEIHARTVSCSLGEGAIAARLSAIQDRFPDTSIGSYPYFTGSGGGSGTALVTRGTDLARVQAAAAEIHAMILDLGGQAENI</sequence>
<dbReference type="SMART" id="SM00852">
    <property type="entry name" value="MoCF_biosynth"/>
    <property type="match status" value="1"/>
</dbReference>
<evidence type="ECO:0000313" key="2">
    <source>
        <dbReference type="EMBL" id="MFD2262677.1"/>
    </source>
</evidence>
<gene>
    <name evidence="2" type="ORF">ACFSM5_07240</name>
</gene>
<proteinExistence type="predicted"/>
<dbReference type="Pfam" id="PF24102">
    <property type="entry name" value="FLAD1_M"/>
    <property type="match status" value="1"/>
</dbReference>
<evidence type="ECO:0000313" key="3">
    <source>
        <dbReference type="Proteomes" id="UP001597295"/>
    </source>
</evidence>
<feature type="domain" description="MoaB/Mog" evidence="1">
    <location>
        <begin position="10"/>
        <end position="170"/>
    </location>
</feature>
<dbReference type="Gene3D" id="3.40.980.10">
    <property type="entry name" value="MoaB/Mog-like domain"/>
    <property type="match status" value="1"/>
</dbReference>
<reference evidence="3" key="1">
    <citation type="journal article" date="2019" name="Int. J. Syst. Evol. Microbiol.">
        <title>The Global Catalogue of Microorganisms (GCM) 10K type strain sequencing project: providing services to taxonomists for standard genome sequencing and annotation.</title>
        <authorList>
            <consortium name="The Broad Institute Genomics Platform"/>
            <consortium name="The Broad Institute Genome Sequencing Center for Infectious Disease"/>
            <person name="Wu L."/>
            <person name="Ma J."/>
        </authorList>
    </citation>
    <scope>NUCLEOTIDE SEQUENCE [LARGE SCALE GENOMIC DNA]</scope>
    <source>
        <strain evidence="3">CGMCC 1.19062</strain>
    </source>
</reference>
<dbReference type="PANTHER" id="PTHR13939:SF0">
    <property type="entry name" value="NMN AMIDOHYDROLASE-LIKE PROTEIN YFAY"/>
    <property type="match status" value="1"/>
</dbReference>
<accession>A0ABW5DNT8</accession>
<dbReference type="RefSeq" id="WP_379875641.1">
    <property type="nucleotide sequence ID" value="NZ_JBHUIP010000005.1"/>
</dbReference>
<protein>
    <submittedName>
        <fullName evidence="2">Competence/damage-inducible protein A</fullName>
    </submittedName>
</protein>
<dbReference type="EMBL" id="JBHUIP010000005">
    <property type="protein sequence ID" value="MFD2262677.1"/>
    <property type="molecule type" value="Genomic_DNA"/>
</dbReference>
<dbReference type="PANTHER" id="PTHR13939">
    <property type="entry name" value="NICOTINAMIDE-NUCLEOTIDE AMIDOHYDROLASE PNCC"/>
    <property type="match status" value="1"/>
</dbReference>
<dbReference type="InterPro" id="IPR050101">
    <property type="entry name" value="CinA"/>
</dbReference>
<dbReference type="Pfam" id="PF00994">
    <property type="entry name" value="MoCF_biosynth"/>
    <property type="match status" value="1"/>
</dbReference>
<dbReference type="InterPro" id="IPR001453">
    <property type="entry name" value="MoaB/Mog_dom"/>
</dbReference>
<evidence type="ECO:0000259" key="1">
    <source>
        <dbReference type="SMART" id="SM00852"/>
    </source>
</evidence>
<organism evidence="2 3">
    <name type="scientific">Lacibacterium aquatile</name>
    <dbReference type="NCBI Taxonomy" id="1168082"/>
    <lineage>
        <taxon>Bacteria</taxon>
        <taxon>Pseudomonadati</taxon>
        <taxon>Pseudomonadota</taxon>
        <taxon>Alphaproteobacteria</taxon>
        <taxon>Rhodospirillales</taxon>
        <taxon>Rhodospirillaceae</taxon>
    </lineage>
</organism>
<dbReference type="InterPro" id="IPR036425">
    <property type="entry name" value="MoaB/Mog-like_dom_sf"/>
</dbReference>
<keyword evidence="3" id="KW-1185">Reference proteome</keyword>
<dbReference type="CDD" id="cd00885">
    <property type="entry name" value="cinA"/>
    <property type="match status" value="1"/>
</dbReference>
<dbReference type="SUPFAM" id="SSF53218">
    <property type="entry name" value="Molybdenum cofactor biosynthesis proteins"/>
    <property type="match status" value="1"/>
</dbReference>
<dbReference type="Proteomes" id="UP001597295">
    <property type="component" value="Unassembled WGS sequence"/>
</dbReference>